<dbReference type="AlphaFoldDB" id="A0A930ECR5"/>
<name>A0A930ECR5_9FIRM</name>
<evidence type="ECO:0000256" key="1">
    <source>
        <dbReference type="SAM" id="Phobius"/>
    </source>
</evidence>
<evidence type="ECO:0000313" key="3">
    <source>
        <dbReference type="Proteomes" id="UP000722050"/>
    </source>
</evidence>
<dbReference type="EMBL" id="JABZQH010000018">
    <property type="protein sequence ID" value="MBF1351689.1"/>
    <property type="molecule type" value="Genomic_DNA"/>
</dbReference>
<evidence type="ECO:0000313" key="2">
    <source>
        <dbReference type="EMBL" id="MBF1351689.1"/>
    </source>
</evidence>
<organism evidence="2 3">
    <name type="scientific">Mogibacterium diversum</name>
    <dbReference type="NCBI Taxonomy" id="114527"/>
    <lineage>
        <taxon>Bacteria</taxon>
        <taxon>Bacillati</taxon>
        <taxon>Bacillota</taxon>
        <taxon>Clostridia</taxon>
        <taxon>Peptostreptococcales</taxon>
        <taxon>Anaerovoracaceae</taxon>
        <taxon>Mogibacterium</taxon>
    </lineage>
</organism>
<dbReference type="Proteomes" id="UP000722050">
    <property type="component" value="Unassembled WGS sequence"/>
</dbReference>
<accession>A0A930ECR5</accession>
<gene>
    <name evidence="2" type="ORF">HXM71_01025</name>
</gene>
<proteinExistence type="predicted"/>
<protein>
    <submittedName>
        <fullName evidence="2">Uncharacterized protein</fullName>
    </submittedName>
</protein>
<dbReference type="InterPro" id="IPR039449">
    <property type="entry name" value="TssO"/>
</dbReference>
<feature type="transmembrane region" description="Helical" evidence="1">
    <location>
        <begin position="12"/>
        <end position="35"/>
    </location>
</feature>
<dbReference type="Pfam" id="PF17561">
    <property type="entry name" value="TssO"/>
    <property type="match status" value="1"/>
</dbReference>
<keyword evidence="1" id="KW-1133">Transmembrane helix</keyword>
<comment type="caution">
    <text evidence="2">The sequence shown here is derived from an EMBL/GenBank/DDBJ whole genome shotgun (WGS) entry which is preliminary data.</text>
</comment>
<reference evidence="2" key="1">
    <citation type="submission" date="2020-04" db="EMBL/GenBank/DDBJ databases">
        <title>Deep metagenomics examines the oral microbiome during advanced dental caries in children, revealing novel taxa and co-occurrences with host molecules.</title>
        <authorList>
            <person name="Baker J.L."/>
            <person name="Morton J.T."/>
            <person name="Dinis M."/>
            <person name="Alvarez R."/>
            <person name="Tran N.C."/>
            <person name="Knight R."/>
            <person name="Edlund A."/>
        </authorList>
    </citation>
    <scope>NUCLEOTIDE SEQUENCE</scope>
    <source>
        <strain evidence="2">JCVI_24_bin.8</strain>
    </source>
</reference>
<sequence length="150" mass="17440">MEKTRDERLWTHVRFGLLLFFCSVSLITLLSKYVFRVPVVESEHLIQSIHEANQIFKEEEQSAGQLSKLKGEIDSLSFDIQQVQRLDEVKSEISTLQDSYRQHDNNSKYLFGIQAFRATRSYFDIKEESSNTKAGNQMIKTNLEDCKANL</sequence>
<keyword evidence="1" id="KW-0812">Transmembrane</keyword>
<keyword evidence="1" id="KW-0472">Membrane</keyword>